<organism evidence="1 2">
    <name type="scientific">Halalkalibaculum roseum</name>
    <dbReference type="NCBI Taxonomy" id="2709311"/>
    <lineage>
        <taxon>Bacteria</taxon>
        <taxon>Pseudomonadati</taxon>
        <taxon>Balneolota</taxon>
        <taxon>Balneolia</taxon>
        <taxon>Balneolales</taxon>
        <taxon>Balneolaceae</taxon>
        <taxon>Halalkalibaculum</taxon>
    </lineage>
</organism>
<dbReference type="CDD" id="cd00198">
    <property type="entry name" value="vWFA"/>
    <property type="match status" value="1"/>
</dbReference>
<sequence>MYRDEIVLIIDKSGSMEAIKEDAIGGFNSFLSGQKKIDRPAKVTFVLFDDRYQLVHDGKEINKVESLTEETYVPSGTTALLDAVGQTIDRVGERLDNLPEEEKPENVIFFILTDGLENASSDYTRDRVKEMIEHQQSKYDWEFIYGGANQDAFAEAGSIGIKAQNSFDFEATGEGTREAYDVSSDMVASYRTRTKPEKSKEK</sequence>
<dbReference type="AlphaFoldDB" id="A0A6M1SZ21"/>
<dbReference type="EMBL" id="JAALLT010000001">
    <property type="protein sequence ID" value="NGP75105.1"/>
    <property type="molecule type" value="Genomic_DNA"/>
</dbReference>
<keyword evidence="2" id="KW-1185">Reference proteome</keyword>
<evidence type="ECO:0000313" key="1">
    <source>
        <dbReference type="EMBL" id="NGP75105.1"/>
    </source>
</evidence>
<reference evidence="1 2" key="1">
    <citation type="submission" date="2020-02" db="EMBL/GenBank/DDBJ databases">
        <title>Balneolaceae bacterium YR4-1, complete genome.</title>
        <authorList>
            <person name="Li Y."/>
            <person name="Wu S."/>
        </authorList>
    </citation>
    <scope>NUCLEOTIDE SEQUENCE [LARGE SCALE GENOMIC DNA]</scope>
    <source>
        <strain evidence="1 2">YR4-1</strain>
    </source>
</reference>
<proteinExistence type="predicted"/>
<gene>
    <name evidence="1" type="ORF">G3570_00555</name>
</gene>
<dbReference type="SUPFAM" id="SSF53300">
    <property type="entry name" value="vWA-like"/>
    <property type="match status" value="1"/>
</dbReference>
<protein>
    <submittedName>
        <fullName evidence="1">VWA domain-containing protein</fullName>
    </submittedName>
</protein>
<comment type="caution">
    <text evidence="1">The sequence shown here is derived from an EMBL/GenBank/DDBJ whole genome shotgun (WGS) entry which is preliminary data.</text>
</comment>
<dbReference type="Gene3D" id="3.40.50.410">
    <property type="entry name" value="von Willebrand factor, type A domain"/>
    <property type="match status" value="1"/>
</dbReference>
<dbReference type="Proteomes" id="UP000473278">
    <property type="component" value="Unassembled WGS sequence"/>
</dbReference>
<dbReference type="RefSeq" id="WP_165138114.1">
    <property type="nucleotide sequence ID" value="NZ_JAALLT010000001.1"/>
</dbReference>
<accession>A0A6M1SZ21</accession>
<name>A0A6M1SZ21_9BACT</name>
<evidence type="ECO:0000313" key="2">
    <source>
        <dbReference type="Proteomes" id="UP000473278"/>
    </source>
</evidence>
<dbReference type="InterPro" id="IPR036465">
    <property type="entry name" value="vWFA_dom_sf"/>
</dbReference>